<proteinExistence type="predicted"/>
<dbReference type="Gene3D" id="2.60.40.1760">
    <property type="entry name" value="glycosyl hydrolase (family 31)"/>
    <property type="match status" value="1"/>
</dbReference>
<dbReference type="AlphaFoldDB" id="A0A381X8S1"/>
<accession>A0A381X8S1</accession>
<evidence type="ECO:0000313" key="1">
    <source>
        <dbReference type="EMBL" id="SVA61134.1"/>
    </source>
</evidence>
<gene>
    <name evidence="1" type="ORF">METZ01_LOCUS113988</name>
</gene>
<evidence type="ECO:0008006" key="2">
    <source>
        <dbReference type="Google" id="ProtNLM"/>
    </source>
</evidence>
<name>A0A381X8S1_9ZZZZ</name>
<protein>
    <recommendedName>
        <fullName evidence="2">F5/8 type C domain-containing protein</fullName>
    </recommendedName>
</protein>
<sequence length="439" mass="47705">MNILKPSVAVFSSLLFLLFGVVDTTAAATDVNLAPVAEPSTSHVSRDTSLAALHDGHAPETSHVRGKGSYGNWPSKGTQWVQYDWTAPVRTRKVDVFWWDDRAGVRLPKACRFLYWDGERFVPVQNPSGLGVAKDQFNTTTFDEVRTTKLRLEIDATERSTGILEWKVYNEGELPNFPPSVAAGVDRIAIQGRETPFAGQLLRAISTDTTKVTWSKASGPGKVVFADDAALATTAMFSAVGDYVLNLTARKGKMSDSSTLAVRVVGKPQLDIRAAGKTGIRITMQPQDSKDTFPYTPALVERDYPKAVISLRELDSAFEPVKARVGQMNVTVRSKPLSVQVTTLDNEPLQKITFAPDGAMSFVLDDQPVLGMGQGGPKQTGDSWRTDKIELDRRGRSHPMTPWYGTGTYGSNNPVPLMGGTGGWGVFIPTPAGTIDLSD</sequence>
<feature type="non-terminal residue" evidence="1">
    <location>
        <position position="439"/>
    </location>
</feature>
<reference evidence="1" key="1">
    <citation type="submission" date="2018-05" db="EMBL/GenBank/DDBJ databases">
        <authorList>
            <person name="Lanie J.A."/>
            <person name="Ng W.-L."/>
            <person name="Kazmierczak K.M."/>
            <person name="Andrzejewski T.M."/>
            <person name="Davidsen T.M."/>
            <person name="Wayne K.J."/>
            <person name="Tettelin H."/>
            <person name="Glass J.I."/>
            <person name="Rusch D."/>
            <person name="Podicherti R."/>
            <person name="Tsui H.-C.T."/>
            <person name="Winkler M.E."/>
        </authorList>
    </citation>
    <scope>NUCLEOTIDE SEQUENCE</scope>
</reference>
<organism evidence="1">
    <name type="scientific">marine metagenome</name>
    <dbReference type="NCBI Taxonomy" id="408172"/>
    <lineage>
        <taxon>unclassified sequences</taxon>
        <taxon>metagenomes</taxon>
        <taxon>ecological metagenomes</taxon>
    </lineage>
</organism>
<dbReference type="EMBL" id="UINC01014312">
    <property type="protein sequence ID" value="SVA61134.1"/>
    <property type="molecule type" value="Genomic_DNA"/>
</dbReference>
<dbReference type="Gene3D" id="2.60.120.260">
    <property type="entry name" value="Galactose-binding domain-like"/>
    <property type="match status" value="1"/>
</dbReference>